<keyword evidence="2 5" id="KW-0812">Transmembrane</keyword>
<feature type="transmembrane region" description="Helical" evidence="5">
    <location>
        <begin position="52"/>
        <end position="69"/>
    </location>
</feature>
<name>A0A8J2VI49_9BACL</name>
<dbReference type="InterPro" id="IPR012340">
    <property type="entry name" value="NA-bd_OB-fold"/>
</dbReference>
<dbReference type="AlphaFoldDB" id="A0A8J2VI49"/>
<evidence type="ECO:0000313" key="7">
    <source>
        <dbReference type="EMBL" id="GGE17848.1"/>
    </source>
</evidence>
<proteinExistence type="predicted"/>
<feature type="transmembrane region" description="Helical" evidence="5">
    <location>
        <begin position="81"/>
        <end position="99"/>
    </location>
</feature>
<evidence type="ECO:0000313" key="8">
    <source>
        <dbReference type="Proteomes" id="UP000625210"/>
    </source>
</evidence>
<accession>A0A8J2VI49</accession>
<reference evidence="7" key="1">
    <citation type="journal article" date="2014" name="Int. J. Syst. Evol. Microbiol.">
        <title>Complete genome sequence of Corynebacterium casei LMG S-19264T (=DSM 44701T), isolated from a smear-ripened cheese.</title>
        <authorList>
            <consortium name="US DOE Joint Genome Institute (JGI-PGF)"/>
            <person name="Walter F."/>
            <person name="Albersmeier A."/>
            <person name="Kalinowski J."/>
            <person name="Ruckert C."/>
        </authorList>
    </citation>
    <scope>NUCLEOTIDE SEQUENCE</scope>
    <source>
        <strain evidence="7">CGMCC 1.15179</strain>
    </source>
</reference>
<evidence type="ECO:0000256" key="2">
    <source>
        <dbReference type="ARBA" id="ARBA00022692"/>
    </source>
</evidence>
<evidence type="ECO:0000256" key="5">
    <source>
        <dbReference type="SAM" id="Phobius"/>
    </source>
</evidence>
<keyword evidence="4 5" id="KW-0472">Membrane</keyword>
<dbReference type="SUPFAM" id="SSF141322">
    <property type="entry name" value="NfeD domain-like"/>
    <property type="match status" value="1"/>
</dbReference>
<comment type="subcellular location">
    <subcellularLocation>
        <location evidence="1">Membrane</location>
        <topology evidence="1">Multi-pass membrane protein</topology>
    </subcellularLocation>
</comment>
<evidence type="ECO:0000256" key="3">
    <source>
        <dbReference type="ARBA" id="ARBA00022989"/>
    </source>
</evidence>
<reference evidence="7" key="2">
    <citation type="submission" date="2020-09" db="EMBL/GenBank/DDBJ databases">
        <authorList>
            <person name="Sun Q."/>
            <person name="Zhou Y."/>
        </authorList>
    </citation>
    <scope>NUCLEOTIDE SEQUENCE</scope>
    <source>
        <strain evidence="7">CGMCC 1.15179</strain>
    </source>
</reference>
<evidence type="ECO:0000256" key="4">
    <source>
        <dbReference type="ARBA" id="ARBA00023136"/>
    </source>
</evidence>
<dbReference type="Proteomes" id="UP000625210">
    <property type="component" value="Unassembled WGS sequence"/>
</dbReference>
<keyword evidence="8" id="KW-1185">Reference proteome</keyword>
<dbReference type="Gene3D" id="2.40.50.140">
    <property type="entry name" value="Nucleic acid-binding proteins"/>
    <property type="match status" value="1"/>
</dbReference>
<keyword evidence="3 5" id="KW-1133">Transmembrane helix</keyword>
<gene>
    <name evidence="7" type="ORF">GCM10011571_19530</name>
</gene>
<organism evidence="7 8">
    <name type="scientific">Marinithermofilum abyssi</name>
    <dbReference type="NCBI Taxonomy" id="1571185"/>
    <lineage>
        <taxon>Bacteria</taxon>
        <taxon>Bacillati</taxon>
        <taxon>Bacillota</taxon>
        <taxon>Bacilli</taxon>
        <taxon>Bacillales</taxon>
        <taxon>Thermoactinomycetaceae</taxon>
        <taxon>Marinithermofilum</taxon>
    </lineage>
</organism>
<protein>
    <recommendedName>
        <fullName evidence="6">NfeD-like C-terminal domain-containing protein</fullName>
    </recommendedName>
</protein>
<evidence type="ECO:0000259" key="6">
    <source>
        <dbReference type="Pfam" id="PF01957"/>
    </source>
</evidence>
<dbReference type="EMBL" id="BMHQ01000006">
    <property type="protein sequence ID" value="GGE17848.1"/>
    <property type="molecule type" value="Genomic_DNA"/>
</dbReference>
<dbReference type="RefSeq" id="WP_188647706.1">
    <property type="nucleotide sequence ID" value="NZ_BMHQ01000006.1"/>
</dbReference>
<dbReference type="GO" id="GO:0005886">
    <property type="term" value="C:plasma membrane"/>
    <property type="evidence" value="ECO:0007669"/>
    <property type="project" value="TreeGrafter"/>
</dbReference>
<dbReference type="PANTHER" id="PTHR33507">
    <property type="entry name" value="INNER MEMBRANE PROTEIN YBBJ"/>
    <property type="match status" value="1"/>
</dbReference>
<dbReference type="Pfam" id="PF01957">
    <property type="entry name" value="NfeD"/>
    <property type="match status" value="1"/>
</dbReference>
<dbReference type="InterPro" id="IPR052165">
    <property type="entry name" value="Membrane_assoc_protease"/>
</dbReference>
<feature type="transmembrane region" description="Helical" evidence="5">
    <location>
        <begin position="105"/>
        <end position="122"/>
    </location>
</feature>
<dbReference type="InterPro" id="IPR002810">
    <property type="entry name" value="NfeD-like_C"/>
</dbReference>
<dbReference type="PANTHER" id="PTHR33507:SF3">
    <property type="entry name" value="INNER MEMBRANE PROTEIN YBBJ"/>
    <property type="match status" value="1"/>
</dbReference>
<evidence type="ECO:0000256" key="1">
    <source>
        <dbReference type="ARBA" id="ARBA00004141"/>
    </source>
</evidence>
<comment type="caution">
    <text evidence="7">The sequence shown here is derived from an EMBL/GenBank/DDBJ whole genome shotgun (WGS) entry which is preliminary data.</text>
</comment>
<sequence>MAFLQTAAGTGLLVFLAGMLLVTESLVKARGLAAFLGLSSLSLYVYTQSSGWDWWMMGLLLGGLVLVILDGKLIQDGTMAGLGLLLILVALVMPTGNWLTGTLVGLMWVLGIVVGFFSLKILPRREIWDKLVLKSSFSKETGYSSINEEYRELEGKEGIAVTDMRPSGTVEIGGKRYSAISNGTWVEAGSSVHVISVNGTRMMVEKTKQSS</sequence>
<feature type="domain" description="NfeD-like C-terminal" evidence="6">
    <location>
        <begin position="152"/>
        <end position="206"/>
    </location>
</feature>